<dbReference type="AlphaFoldDB" id="K9XPB0"/>
<comment type="similarity">
    <text evidence="3">Belongs to the CpsD/CapB family.</text>
</comment>
<dbReference type="Gene3D" id="3.40.50.300">
    <property type="entry name" value="P-loop containing nucleotide triphosphate hydrolases"/>
    <property type="match status" value="1"/>
</dbReference>
<evidence type="ECO:0000256" key="11">
    <source>
        <dbReference type="ARBA" id="ARBA00022777"/>
    </source>
</evidence>
<dbReference type="Pfam" id="PF02706">
    <property type="entry name" value="Wzz"/>
    <property type="match status" value="1"/>
</dbReference>
<keyword evidence="9 18" id="KW-0812">Transmembrane</keyword>
<dbReference type="RefSeq" id="WP_015192041.1">
    <property type="nucleotide sequence ID" value="NC_019748.1"/>
</dbReference>
<reference evidence="22" key="1">
    <citation type="journal article" date="2013" name="Proc. Natl. Acad. Sci. U.S.A.">
        <title>Improving the coverage of the cyanobacterial phylum using diversity-driven genome sequencing.</title>
        <authorList>
            <person name="Shih P.M."/>
            <person name="Wu D."/>
            <person name="Latifi A."/>
            <person name="Axen S.D."/>
            <person name="Fewer D.P."/>
            <person name="Talla E."/>
            <person name="Calteau A."/>
            <person name="Cai F."/>
            <person name="Tandeau de Marsac N."/>
            <person name="Rippka R."/>
            <person name="Herdman M."/>
            <person name="Sivonen K."/>
            <person name="Coursin T."/>
            <person name="Laurent T."/>
            <person name="Goodwin L."/>
            <person name="Nolan M."/>
            <person name="Davenport K.W."/>
            <person name="Han C.S."/>
            <person name="Rubin E.M."/>
            <person name="Eisen J.A."/>
            <person name="Woyke T."/>
            <person name="Gugger M."/>
            <person name="Kerfeld C.A."/>
        </authorList>
    </citation>
    <scope>NUCLEOTIDE SEQUENCE [LARGE SCALE GENOMIC DNA]</scope>
    <source>
        <strain evidence="22">ATCC 29371 / PCC 7437</strain>
    </source>
</reference>
<sequence length="744" mass="83022">MKQIEWEENSSDLGYGQLLGILWRRRFWIGGVFLGVLAVAIPLALMKQPLYMSQMQLLIESNYQTKDSTRGNDNNQYLEEEFADSSIEIDYPTQLKLMRSSYLLKKVVKKLGVEGSDAEIAEIVEQLKSSLSVYQVIDESEDNKGTETKIIEVAYVSQDYNDSKKILEAIEQVYIEYNVEQQEKRLRDGLAFIAKQIPAAQQEVAAIEAKLTQLRSENNLVSPQGESESIKAVLNNIQQERATLKAEQKQTQGNYRQLQQELGLSAENSVAMTRLNQSSQYQSLLNKLQQIEIELADKQARFTDDNPVVKDLLAQKNTQTTLLLQEVKKILGAVPPNFAVQLQSLLRQGELVNSKTNFIETITQSQADLKGLEERDRSLAQTESELREKLTQFPALIARYDSLTQEANLKKNALQRLLAAKQELEIALSRGAYNWQVIESPQLGVQIAPNTTKDILLSLVVASFLGGTTAFIKESLDEQLYNSRQIQEKIALPLLGSTPGLPLAKHDQFVVKLPFLSPKESSVQEIINWQPFRESLDLIYENLQRLGSGFAFKSLLLTSAVAGEGKSTLVLGLAFSIARHQKRVLVIDADLRCPSLHEKLGVENNSGLSDLLQGTTASLNIQQVTLAGENIDLVTCGSRITDPVKFLSSPKFKQSIDQLQANYDLILIDTPPVLGMVDAIKISGYCGGTMIVSRLNQVKATELIEATNLLCNSNSKVLGIVVNNSQDVTMRYQKQPQYLLSQPI</sequence>
<dbReference type="InterPro" id="IPR050445">
    <property type="entry name" value="Bact_polysacc_biosynth/exp"/>
</dbReference>
<evidence type="ECO:0000256" key="4">
    <source>
        <dbReference type="ARBA" id="ARBA00008883"/>
    </source>
</evidence>
<dbReference type="EMBL" id="CP003653">
    <property type="protein sequence ID" value="AFZ34368.1"/>
    <property type="molecule type" value="Genomic_DNA"/>
</dbReference>
<keyword evidence="15" id="KW-0829">Tyrosine-protein kinase</keyword>
<comment type="subcellular location">
    <subcellularLocation>
        <location evidence="1">Cell inner membrane</location>
        <topology evidence="1">Multi-pass membrane protein</topology>
    </subcellularLocation>
</comment>
<evidence type="ECO:0000256" key="18">
    <source>
        <dbReference type="SAM" id="Phobius"/>
    </source>
</evidence>
<dbReference type="GO" id="GO:0005886">
    <property type="term" value="C:plasma membrane"/>
    <property type="evidence" value="ECO:0007669"/>
    <property type="project" value="UniProtKB-SubCell"/>
</dbReference>
<protein>
    <recommendedName>
        <fullName evidence="5">non-specific protein-tyrosine kinase</fullName>
        <ecNumber evidence="5">2.7.10.2</ecNumber>
    </recommendedName>
</protein>
<dbReference type="eggNOG" id="COG3206">
    <property type="taxonomic scope" value="Bacteria"/>
</dbReference>
<dbReference type="InterPro" id="IPR025669">
    <property type="entry name" value="AAA_dom"/>
</dbReference>
<keyword evidence="10" id="KW-0547">Nucleotide-binding</keyword>
<dbReference type="GO" id="GO:0005524">
    <property type="term" value="F:ATP binding"/>
    <property type="evidence" value="ECO:0007669"/>
    <property type="project" value="UniProtKB-KW"/>
</dbReference>
<comment type="similarity">
    <text evidence="2">Belongs to the CpsC/CapA family.</text>
</comment>
<dbReference type="EC" id="2.7.10.2" evidence="5"/>
<keyword evidence="7" id="KW-0997">Cell inner membrane</keyword>
<evidence type="ECO:0000313" key="21">
    <source>
        <dbReference type="EMBL" id="AFZ34368.1"/>
    </source>
</evidence>
<name>K9XPB0_STAC7</name>
<feature type="coiled-coil region" evidence="17">
    <location>
        <begin position="197"/>
        <end position="301"/>
    </location>
</feature>
<dbReference type="InterPro" id="IPR003856">
    <property type="entry name" value="LPS_length_determ_N"/>
</dbReference>
<keyword evidence="6" id="KW-1003">Cell membrane</keyword>
<evidence type="ECO:0000256" key="7">
    <source>
        <dbReference type="ARBA" id="ARBA00022519"/>
    </source>
</evidence>
<evidence type="ECO:0000256" key="14">
    <source>
        <dbReference type="ARBA" id="ARBA00023136"/>
    </source>
</evidence>
<proteinExistence type="inferred from homology"/>
<organism evidence="21 22">
    <name type="scientific">Stanieria cyanosphaera (strain ATCC 29371 / PCC 7437)</name>
    <dbReference type="NCBI Taxonomy" id="111780"/>
    <lineage>
        <taxon>Bacteria</taxon>
        <taxon>Bacillati</taxon>
        <taxon>Cyanobacteriota</taxon>
        <taxon>Cyanophyceae</taxon>
        <taxon>Pleurocapsales</taxon>
        <taxon>Dermocarpellaceae</taxon>
        <taxon>Stanieria</taxon>
    </lineage>
</organism>
<evidence type="ECO:0000256" key="16">
    <source>
        <dbReference type="ARBA" id="ARBA00051245"/>
    </source>
</evidence>
<gene>
    <name evidence="21" type="ordered locus">Sta7437_0777</name>
</gene>
<dbReference type="HOGENOM" id="CLU_009912_2_2_3"/>
<keyword evidence="11" id="KW-0418">Kinase</keyword>
<evidence type="ECO:0000256" key="13">
    <source>
        <dbReference type="ARBA" id="ARBA00022989"/>
    </source>
</evidence>
<dbReference type="PANTHER" id="PTHR32309:SF13">
    <property type="entry name" value="FERRIC ENTEROBACTIN TRANSPORT PROTEIN FEPE"/>
    <property type="match status" value="1"/>
</dbReference>
<accession>K9XPB0</accession>
<dbReference type="InterPro" id="IPR027417">
    <property type="entry name" value="P-loop_NTPase"/>
</dbReference>
<dbReference type="eggNOG" id="COG0489">
    <property type="taxonomic scope" value="Bacteria"/>
</dbReference>
<evidence type="ECO:0000256" key="12">
    <source>
        <dbReference type="ARBA" id="ARBA00022840"/>
    </source>
</evidence>
<evidence type="ECO:0000259" key="20">
    <source>
        <dbReference type="Pfam" id="PF13614"/>
    </source>
</evidence>
<keyword evidence="17" id="KW-0175">Coiled coil</keyword>
<keyword evidence="12" id="KW-0067">ATP-binding</keyword>
<feature type="domain" description="Polysaccharide chain length determinant N-terminal" evidence="19">
    <location>
        <begin position="17"/>
        <end position="111"/>
    </location>
</feature>
<feature type="domain" description="AAA" evidence="20">
    <location>
        <begin position="563"/>
        <end position="679"/>
    </location>
</feature>
<evidence type="ECO:0000256" key="6">
    <source>
        <dbReference type="ARBA" id="ARBA00022475"/>
    </source>
</evidence>
<dbReference type="Proteomes" id="UP000010473">
    <property type="component" value="Chromosome"/>
</dbReference>
<evidence type="ECO:0000256" key="3">
    <source>
        <dbReference type="ARBA" id="ARBA00007316"/>
    </source>
</evidence>
<keyword evidence="13 18" id="KW-1133">Transmembrane helix</keyword>
<evidence type="ECO:0000256" key="1">
    <source>
        <dbReference type="ARBA" id="ARBA00004429"/>
    </source>
</evidence>
<evidence type="ECO:0000256" key="2">
    <source>
        <dbReference type="ARBA" id="ARBA00006683"/>
    </source>
</evidence>
<dbReference type="Pfam" id="PF13614">
    <property type="entry name" value="AAA_31"/>
    <property type="match status" value="1"/>
</dbReference>
<keyword evidence="22" id="KW-1185">Reference proteome</keyword>
<comment type="catalytic activity">
    <reaction evidence="16">
        <text>L-tyrosyl-[protein] + ATP = O-phospho-L-tyrosyl-[protein] + ADP + H(+)</text>
        <dbReference type="Rhea" id="RHEA:10596"/>
        <dbReference type="Rhea" id="RHEA-COMP:10136"/>
        <dbReference type="Rhea" id="RHEA-COMP:20101"/>
        <dbReference type="ChEBI" id="CHEBI:15378"/>
        <dbReference type="ChEBI" id="CHEBI:30616"/>
        <dbReference type="ChEBI" id="CHEBI:46858"/>
        <dbReference type="ChEBI" id="CHEBI:61978"/>
        <dbReference type="ChEBI" id="CHEBI:456216"/>
        <dbReference type="EC" id="2.7.10.2"/>
    </reaction>
</comment>
<dbReference type="OrthoDB" id="580971at2"/>
<evidence type="ECO:0000256" key="15">
    <source>
        <dbReference type="ARBA" id="ARBA00023137"/>
    </source>
</evidence>
<evidence type="ECO:0000256" key="5">
    <source>
        <dbReference type="ARBA" id="ARBA00011903"/>
    </source>
</evidence>
<keyword evidence="8" id="KW-0808">Transferase</keyword>
<evidence type="ECO:0000259" key="19">
    <source>
        <dbReference type="Pfam" id="PF02706"/>
    </source>
</evidence>
<feature type="transmembrane region" description="Helical" evidence="18">
    <location>
        <begin position="27"/>
        <end position="46"/>
    </location>
</feature>
<keyword evidence="14 18" id="KW-0472">Membrane</keyword>
<dbReference type="KEGG" id="scs:Sta7437_0777"/>
<evidence type="ECO:0000313" key="22">
    <source>
        <dbReference type="Proteomes" id="UP000010473"/>
    </source>
</evidence>
<dbReference type="PANTHER" id="PTHR32309">
    <property type="entry name" value="TYROSINE-PROTEIN KINASE"/>
    <property type="match status" value="1"/>
</dbReference>
<feature type="coiled-coil region" evidence="17">
    <location>
        <begin position="400"/>
        <end position="430"/>
    </location>
</feature>
<evidence type="ECO:0000256" key="10">
    <source>
        <dbReference type="ARBA" id="ARBA00022741"/>
    </source>
</evidence>
<dbReference type="CDD" id="cd05387">
    <property type="entry name" value="BY-kinase"/>
    <property type="match status" value="1"/>
</dbReference>
<dbReference type="GO" id="GO:0004715">
    <property type="term" value="F:non-membrane spanning protein tyrosine kinase activity"/>
    <property type="evidence" value="ECO:0007669"/>
    <property type="project" value="UniProtKB-EC"/>
</dbReference>
<dbReference type="InterPro" id="IPR005702">
    <property type="entry name" value="Wzc-like_C"/>
</dbReference>
<dbReference type="SUPFAM" id="SSF52540">
    <property type="entry name" value="P-loop containing nucleoside triphosphate hydrolases"/>
    <property type="match status" value="1"/>
</dbReference>
<evidence type="ECO:0000256" key="9">
    <source>
        <dbReference type="ARBA" id="ARBA00022692"/>
    </source>
</evidence>
<evidence type="ECO:0000256" key="8">
    <source>
        <dbReference type="ARBA" id="ARBA00022679"/>
    </source>
</evidence>
<dbReference type="STRING" id="111780.Sta7437_0777"/>
<comment type="similarity">
    <text evidence="4">Belongs to the etk/wzc family.</text>
</comment>
<evidence type="ECO:0000256" key="17">
    <source>
        <dbReference type="SAM" id="Coils"/>
    </source>
</evidence>
<dbReference type="NCBIfam" id="TIGR01007">
    <property type="entry name" value="eps_fam"/>
    <property type="match status" value="1"/>
</dbReference>